<gene>
    <name evidence="4" type="ORF">CPLU01_11404</name>
</gene>
<dbReference type="InterPro" id="IPR013217">
    <property type="entry name" value="Methyltransf_12"/>
</dbReference>
<name>A0A8H6K240_9PEZI</name>
<evidence type="ECO:0000313" key="5">
    <source>
        <dbReference type="Proteomes" id="UP000654918"/>
    </source>
</evidence>
<dbReference type="GO" id="GO:0032259">
    <property type="term" value="P:methylation"/>
    <property type="evidence" value="ECO:0007669"/>
    <property type="project" value="UniProtKB-KW"/>
</dbReference>
<dbReference type="EMBL" id="WIGO01000212">
    <property type="protein sequence ID" value="KAF6823469.1"/>
    <property type="molecule type" value="Genomic_DNA"/>
</dbReference>
<protein>
    <submittedName>
        <fullName evidence="4">Yhr209w-like protein</fullName>
    </submittedName>
</protein>
<reference evidence="4" key="1">
    <citation type="journal article" date="2020" name="Phytopathology">
        <title>Genome Sequence Resources of Colletotrichum truncatum, C. plurivorum, C. musicola, and C. sojae: Four Species Pathogenic to Soybean (Glycine max).</title>
        <authorList>
            <person name="Rogerio F."/>
            <person name="Boufleur T.R."/>
            <person name="Ciampi-Guillardi M."/>
            <person name="Sukno S.A."/>
            <person name="Thon M.R."/>
            <person name="Massola Junior N.S."/>
            <person name="Baroncelli R."/>
        </authorList>
    </citation>
    <scope>NUCLEOTIDE SEQUENCE</scope>
    <source>
        <strain evidence="4">LFN00145</strain>
    </source>
</reference>
<dbReference type="CDD" id="cd02440">
    <property type="entry name" value="AdoMet_MTases"/>
    <property type="match status" value="1"/>
</dbReference>
<comment type="caution">
    <text evidence="4">The sequence shown here is derived from an EMBL/GenBank/DDBJ whole genome shotgun (WGS) entry which is preliminary data.</text>
</comment>
<dbReference type="Pfam" id="PF08242">
    <property type="entry name" value="Methyltransf_12"/>
    <property type="match status" value="1"/>
</dbReference>
<dbReference type="Proteomes" id="UP000654918">
    <property type="component" value="Unassembled WGS sequence"/>
</dbReference>
<sequence>MGESLATSQQEQPQPDVNYQPKAGIAKEAKHYIAHRPPYPDSMWKLWTSYHQGPLSSFHDIGSGSGNGAEALLSRVTPPPSHVVLTDPQEQNIVDCRARFGDRFPGTRFTYRTGRGEDPWEPPASLDQVDLVMACESLHWTVLEPTLASIARSLRKGGTFAAVIYGPFPGITNNSAANAAFKSFIGEHSSFLLKQDWMTENWKRVARQMFHGMDSVALGDDVWEDVKRIEVNCRDGWYAKNYEKIEGTADPVGHLGTSERVTIDDSEDWQITGSAEWLKQSLQSMKFGFTEDSWKSPKWREMEEAAGGGPLELQWQVHMILARRGG</sequence>
<dbReference type="InterPro" id="IPR051052">
    <property type="entry name" value="Diverse_substrate_MTase"/>
</dbReference>
<dbReference type="InterPro" id="IPR029063">
    <property type="entry name" value="SAM-dependent_MTases_sf"/>
</dbReference>
<dbReference type="PANTHER" id="PTHR44942:SF4">
    <property type="entry name" value="METHYLTRANSFERASE TYPE 11 DOMAIN-CONTAINING PROTEIN"/>
    <property type="match status" value="1"/>
</dbReference>
<dbReference type="PANTHER" id="PTHR44942">
    <property type="entry name" value="METHYLTRANSF_11 DOMAIN-CONTAINING PROTEIN"/>
    <property type="match status" value="1"/>
</dbReference>
<evidence type="ECO:0000256" key="1">
    <source>
        <dbReference type="ARBA" id="ARBA00022603"/>
    </source>
</evidence>
<evidence type="ECO:0000313" key="4">
    <source>
        <dbReference type="EMBL" id="KAF6823469.1"/>
    </source>
</evidence>
<feature type="domain" description="Methyltransferase type 12" evidence="3">
    <location>
        <begin position="60"/>
        <end position="160"/>
    </location>
</feature>
<proteinExistence type="predicted"/>
<dbReference type="SUPFAM" id="SSF53335">
    <property type="entry name" value="S-adenosyl-L-methionine-dependent methyltransferases"/>
    <property type="match status" value="1"/>
</dbReference>
<dbReference type="AlphaFoldDB" id="A0A8H6K240"/>
<keyword evidence="5" id="KW-1185">Reference proteome</keyword>
<evidence type="ECO:0000256" key="2">
    <source>
        <dbReference type="ARBA" id="ARBA00022679"/>
    </source>
</evidence>
<organism evidence="4 5">
    <name type="scientific">Colletotrichum plurivorum</name>
    <dbReference type="NCBI Taxonomy" id="2175906"/>
    <lineage>
        <taxon>Eukaryota</taxon>
        <taxon>Fungi</taxon>
        <taxon>Dikarya</taxon>
        <taxon>Ascomycota</taxon>
        <taxon>Pezizomycotina</taxon>
        <taxon>Sordariomycetes</taxon>
        <taxon>Hypocreomycetidae</taxon>
        <taxon>Glomerellales</taxon>
        <taxon>Glomerellaceae</taxon>
        <taxon>Colletotrichum</taxon>
        <taxon>Colletotrichum orchidearum species complex</taxon>
    </lineage>
</organism>
<dbReference type="GO" id="GO:0008168">
    <property type="term" value="F:methyltransferase activity"/>
    <property type="evidence" value="ECO:0007669"/>
    <property type="project" value="UniProtKB-KW"/>
</dbReference>
<accession>A0A8H6K240</accession>
<keyword evidence="2" id="KW-0808">Transferase</keyword>
<dbReference type="Gene3D" id="3.40.50.150">
    <property type="entry name" value="Vaccinia Virus protein VP39"/>
    <property type="match status" value="1"/>
</dbReference>
<keyword evidence="1" id="KW-0489">Methyltransferase</keyword>
<evidence type="ECO:0000259" key="3">
    <source>
        <dbReference type="Pfam" id="PF08242"/>
    </source>
</evidence>